<dbReference type="Proteomes" id="UP001221757">
    <property type="component" value="Unassembled WGS sequence"/>
</dbReference>
<gene>
    <name evidence="2" type="ORF">B0H17DRAFT_1203210</name>
</gene>
<comment type="caution">
    <text evidence="2">The sequence shown here is derived from an EMBL/GenBank/DDBJ whole genome shotgun (WGS) entry which is preliminary data.</text>
</comment>
<reference evidence="2" key="1">
    <citation type="submission" date="2023-03" db="EMBL/GenBank/DDBJ databases">
        <title>Massive genome expansion in bonnet fungi (Mycena s.s.) driven by repeated elements and novel gene families across ecological guilds.</title>
        <authorList>
            <consortium name="Lawrence Berkeley National Laboratory"/>
            <person name="Harder C.B."/>
            <person name="Miyauchi S."/>
            <person name="Viragh M."/>
            <person name="Kuo A."/>
            <person name="Thoen E."/>
            <person name="Andreopoulos B."/>
            <person name="Lu D."/>
            <person name="Skrede I."/>
            <person name="Drula E."/>
            <person name="Henrissat B."/>
            <person name="Morin E."/>
            <person name="Kohler A."/>
            <person name="Barry K."/>
            <person name="LaButti K."/>
            <person name="Morin E."/>
            <person name="Salamov A."/>
            <person name="Lipzen A."/>
            <person name="Mereny Z."/>
            <person name="Hegedus B."/>
            <person name="Baldrian P."/>
            <person name="Stursova M."/>
            <person name="Weitz H."/>
            <person name="Taylor A."/>
            <person name="Grigoriev I.V."/>
            <person name="Nagy L.G."/>
            <person name="Martin F."/>
            <person name="Kauserud H."/>
        </authorList>
    </citation>
    <scope>NUCLEOTIDE SEQUENCE</scope>
    <source>
        <strain evidence="2">CBHHK067</strain>
    </source>
</reference>
<name>A0AAD7DCE5_MYCRO</name>
<feature type="region of interest" description="Disordered" evidence="1">
    <location>
        <begin position="30"/>
        <end position="56"/>
    </location>
</feature>
<evidence type="ECO:0000313" key="2">
    <source>
        <dbReference type="EMBL" id="KAJ7688009.1"/>
    </source>
</evidence>
<dbReference type="EMBL" id="JARKIE010000082">
    <property type="protein sequence ID" value="KAJ7688009.1"/>
    <property type="molecule type" value="Genomic_DNA"/>
</dbReference>
<sequence>MDFVATSQPFEDGYDLFTLPSVAFRAPPSLADGADDADHSESDFLDSVGSSQPFDDGEEDLRLYEIRLRLQELEVERALLVTYQATKTAVVSLLLTSHLTSRLKSDKL</sequence>
<accession>A0AAD7DCE5</accession>
<keyword evidence="3" id="KW-1185">Reference proteome</keyword>
<organism evidence="2 3">
    <name type="scientific">Mycena rosella</name>
    <name type="common">Pink bonnet</name>
    <name type="synonym">Agaricus rosellus</name>
    <dbReference type="NCBI Taxonomy" id="1033263"/>
    <lineage>
        <taxon>Eukaryota</taxon>
        <taxon>Fungi</taxon>
        <taxon>Dikarya</taxon>
        <taxon>Basidiomycota</taxon>
        <taxon>Agaricomycotina</taxon>
        <taxon>Agaricomycetes</taxon>
        <taxon>Agaricomycetidae</taxon>
        <taxon>Agaricales</taxon>
        <taxon>Marasmiineae</taxon>
        <taxon>Mycenaceae</taxon>
        <taxon>Mycena</taxon>
    </lineage>
</organism>
<dbReference type="AlphaFoldDB" id="A0AAD7DCE5"/>
<proteinExistence type="predicted"/>
<protein>
    <submittedName>
        <fullName evidence="2">Uncharacterized protein</fullName>
    </submittedName>
</protein>
<evidence type="ECO:0000256" key="1">
    <source>
        <dbReference type="SAM" id="MobiDB-lite"/>
    </source>
</evidence>
<evidence type="ECO:0000313" key="3">
    <source>
        <dbReference type="Proteomes" id="UP001221757"/>
    </source>
</evidence>